<protein>
    <recommendedName>
        <fullName evidence="2">Repressor of RNA polymerase III transcription MAF1 homolog</fullName>
    </recommendedName>
</protein>
<dbReference type="WBParaSite" id="jg6578">
    <property type="protein sequence ID" value="jg6578"/>
    <property type="gene ID" value="jg6578"/>
</dbReference>
<dbReference type="GO" id="GO:0005634">
    <property type="term" value="C:nucleus"/>
    <property type="evidence" value="ECO:0007669"/>
    <property type="project" value="TreeGrafter"/>
</dbReference>
<evidence type="ECO:0000256" key="2">
    <source>
        <dbReference type="ARBA" id="ARBA00020829"/>
    </source>
</evidence>
<proteinExistence type="inferred from homology"/>
<dbReference type="Pfam" id="PF09174">
    <property type="entry name" value="Maf1"/>
    <property type="match status" value="1"/>
</dbReference>
<dbReference type="PANTHER" id="PTHR22504">
    <property type="entry name" value="REPRESSOR OF RNA POLYMERASE III TRANSCRIPTION MAF1"/>
    <property type="match status" value="1"/>
</dbReference>
<dbReference type="InterPro" id="IPR038564">
    <property type="entry name" value="Maf1_sf"/>
</dbReference>
<dbReference type="GO" id="GO:0000994">
    <property type="term" value="F:RNA polymerase III core binding"/>
    <property type="evidence" value="ECO:0007669"/>
    <property type="project" value="TreeGrafter"/>
</dbReference>
<evidence type="ECO:0000256" key="1">
    <source>
        <dbReference type="ARBA" id="ARBA00006231"/>
    </source>
</evidence>
<dbReference type="InterPro" id="IPR015257">
    <property type="entry name" value="Maf1"/>
</dbReference>
<evidence type="ECO:0000313" key="4">
    <source>
        <dbReference type="WBParaSite" id="jg6578"/>
    </source>
</evidence>
<accession>A0A915EJJ4</accession>
<dbReference type="Gene3D" id="3.40.1000.50">
    <property type="entry name" value="Repressor of RNA polymerase III transcription Maf1"/>
    <property type="match status" value="1"/>
</dbReference>
<dbReference type="PANTHER" id="PTHR22504:SF0">
    <property type="entry name" value="REPRESSOR OF RNA POLYMERASE III TRANSCRIPTION MAF1 HOMOLOG"/>
    <property type="match status" value="1"/>
</dbReference>
<comment type="similarity">
    <text evidence="1">Belongs to the MAF1 family.</text>
</comment>
<evidence type="ECO:0000313" key="3">
    <source>
        <dbReference type="Proteomes" id="UP000887574"/>
    </source>
</evidence>
<organism evidence="3 4">
    <name type="scientific">Ditylenchus dipsaci</name>
    <dbReference type="NCBI Taxonomy" id="166011"/>
    <lineage>
        <taxon>Eukaryota</taxon>
        <taxon>Metazoa</taxon>
        <taxon>Ecdysozoa</taxon>
        <taxon>Nematoda</taxon>
        <taxon>Chromadorea</taxon>
        <taxon>Rhabditida</taxon>
        <taxon>Tylenchina</taxon>
        <taxon>Tylenchomorpha</taxon>
        <taxon>Sphaerularioidea</taxon>
        <taxon>Anguinidae</taxon>
        <taxon>Anguininae</taxon>
        <taxon>Ditylenchus</taxon>
    </lineage>
</organism>
<name>A0A915EJJ4_9BILA</name>
<dbReference type="GO" id="GO:0016480">
    <property type="term" value="P:negative regulation of transcription by RNA polymerase III"/>
    <property type="evidence" value="ECO:0007669"/>
    <property type="project" value="InterPro"/>
</dbReference>
<dbReference type="Proteomes" id="UP000887574">
    <property type="component" value="Unplaced"/>
</dbReference>
<dbReference type="AlphaFoldDB" id="A0A915EJJ4"/>
<sequence length="261" mass="29765">MKLLENTTFESVASYVICNSIDFLLDFRLEAYSCKMINMDKKRKELQPLSPSEDLNLILTEPTSCTSSDNDDHENLLGNGAILVSAVSRRTLFDIVALLNLSYPDYDFSQTKSSCFSLVSYQDCVENVDGKFSATVNNYGNVREEMWKVINEEIKVNECIIYSYIPSYGGDPFTDDGCIWSFNYLFYNKSLKRFLFFACRALPITSVVPYGWSEQGISSRIITLYQSFNAGGTMTPEERLPAQYEYLDHTADVQIHSWEPP</sequence>
<keyword evidence="3" id="KW-1185">Reference proteome</keyword>
<reference evidence="4" key="1">
    <citation type="submission" date="2022-11" db="UniProtKB">
        <authorList>
            <consortium name="WormBaseParasite"/>
        </authorList>
    </citation>
    <scope>IDENTIFICATION</scope>
</reference>